<feature type="region of interest" description="Disordered" evidence="8">
    <location>
        <begin position="414"/>
        <end position="436"/>
    </location>
</feature>
<feature type="domain" description="CBS" evidence="9">
    <location>
        <begin position="153"/>
        <end position="211"/>
    </location>
</feature>
<dbReference type="PROSITE" id="PS51371">
    <property type="entry name" value="CBS"/>
    <property type="match status" value="1"/>
</dbReference>
<comment type="caution">
    <text evidence="10">The sequence shown here is derived from an EMBL/GenBank/DDBJ whole genome shotgun (WGS) entry which is preliminary data.</text>
</comment>
<keyword evidence="4 7" id="KW-0129">CBS domain</keyword>
<evidence type="ECO:0000256" key="8">
    <source>
        <dbReference type="SAM" id="MobiDB-lite"/>
    </source>
</evidence>
<keyword evidence="5" id="KW-0520">NAD</keyword>
<dbReference type="InterPro" id="IPR046342">
    <property type="entry name" value="CBS_dom_sf"/>
</dbReference>
<dbReference type="InterPro" id="IPR013785">
    <property type="entry name" value="Aldolase_TIM"/>
</dbReference>
<dbReference type="PIRSF" id="PIRSF000130">
    <property type="entry name" value="IMPDH"/>
    <property type="match status" value="1"/>
</dbReference>
<evidence type="ECO:0000256" key="7">
    <source>
        <dbReference type="PROSITE-ProRule" id="PRU00703"/>
    </source>
</evidence>
<keyword evidence="3" id="KW-0560">Oxidoreductase</keyword>
<dbReference type="CDD" id="cd00381">
    <property type="entry name" value="IMPDH"/>
    <property type="match status" value="1"/>
</dbReference>
<dbReference type="AlphaFoldDB" id="A0A1F6A2K3"/>
<evidence type="ECO:0000256" key="5">
    <source>
        <dbReference type="PIRSR" id="PIRSR000130-3"/>
    </source>
</evidence>
<dbReference type="SMART" id="SM00116">
    <property type="entry name" value="CBS"/>
    <property type="match status" value="2"/>
</dbReference>
<dbReference type="GO" id="GO:0003938">
    <property type="term" value="F:IMP dehydrogenase activity"/>
    <property type="evidence" value="ECO:0007669"/>
    <property type="project" value="InterPro"/>
</dbReference>
<dbReference type="Gene3D" id="3.20.20.70">
    <property type="entry name" value="Aldolase class I"/>
    <property type="match status" value="1"/>
</dbReference>
<feature type="binding site" evidence="5">
    <location>
        <begin position="300"/>
        <end position="302"/>
    </location>
    <ligand>
        <name>NAD(+)</name>
        <dbReference type="ChEBI" id="CHEBI:57540"/>
    </ligand>
</feature>
<dbReference type="InterPro" id="IPR005990">
    <property type="entry name" value="IMP_DH"/>
</dbReference>
<feature type="binding site" description="in other chain" evidence="6">
    <location>
        <position position="307"/>
    </location>
    <ligand>
        <name>K(+)</name>
        <dbReference type="ChEBI" id="CHEBI:29103"/>
        <note>ligand shared between two tetrameric partners</note>
    </ligand>
</feature>
<proteinExistence type="inferred from homology"/>
<feature type="binding site" evidence="5">
    <location>
        <begin position="250"/>
        <end position="252"/>
    </location>
    <ligand>
        <name>NAD(+)</name>
        <dbReference type="ChEBI" id="CHEBI:57540"/>
    </ligand>
</feature>
<evidence type="ECO:0000256" key="2">
    <source>
        <dbReference type="ARBA" id="ARBA00022723"/>
    </source>
</evidence>
<dbReference type="Pfam" id="PF00571">
    <property type="entry name" value="CBS"/>
    <property type="match status" value="2"/>
</dbReference>
<comment type="similarity">
    <text evidence="1">Belongs to the IMPDH/GMPR family.</text>
</comment>
<evidence type="ECO:0000256" key="6">
    <source>
        <dbReference type="PIRSR" id="PIRSR000130-4"/>
    </source>
</evidence>
<dbReference type="PANTHER" id="PTHR11911:SF111">
    <property type="entry name" value="INOSINE-5'-MONOPHOSPHATE DEHYDROGENASE"/>
    <property type="match status" value="1"/>
</dbReference>
<accession>A0A1F6A2K3</accession>
<sequence>MPPIGLTFEDVLVQPAHSTIPSRQSGHISLNSHVVGDVYVNAPIMTANMDTITEWRMAQEIALLGGVGVIHRYLSSDEQARQVKIVKEKTRTLQDKPFSVHPDATIRDMRRLQKELKTGYFLVQDTESNLLGIVTDIDMETTEDVSTQAFNIMTPRDRLITVPAGTTLEEAEKIMKANRIKKVPVMSSEGRVVGVYTRKDAELVRKYPYASRDNKGKLIVGGAIGVKDIEAEVERAYKLVDAGVDFIIIDIAHGDSENMKRMLKRLIKENIPVPIIAGNIATSEAAKALIGEGARGLKVGIGPGWACDTRVVAGVGRAQISTIASVAAVAVKNNIAVIADGGMRNPGDLVKALVAGADIGMFGGMFAGTEETPGKKIIRGRKFYKRYEGMASDSARRRAKNALNTIQTIGSIYEDRYSETEEGEEQDAPEGREKEVPYRGPAKEVFIYIRGGVRSGMSYINAYTIPEMREKGELERITQAGAVEQYGDII</sequence>
<dbReference type="EMBL" id="MFJM01000013">
    <property type="protein sequence ID" value="OGG18901.1"/>
    <property type="molecule type" value="Genomic_DNA"/>
</dbReference>
<dbReference type="SUPFAM" id="SSF51412">
    <property type="entry name" value="Inosine monophosphate dehydrogenase (IMPDH)"/>
    <property type="match status" value="1"/>
</dbReference>
<dbReference type="Pfam" id="PF00478">
    <property type="entry name" value="IMPDH"/>
    <property type="match status" value="1"/>
</dbReference>
<dbReference type="GO" id="GO:0046872">
    <property type="term" value="F:metal ion binding"/>
    <property type="evidence" value="ECO:0007669"/>
    <property type="project" value="UniProtKB-KW"/>
</dbReference>
<name>A0A1F6A2K3_9BACT</name>
<evidence type="ECO:0000313" key="10">
    <source>
        <dbReference type="EMBL" id="OGG18901.1"/>
    </source>
</evidence>
<feature type="binding site" description="in other chain" evidence="6">
    <location>
        <position position="302"/>
    </location>
    <ligand>
        <name>K(+)</name>
        <dbReference type="ChEBI" id="CHEBI:29103"/>
        <note>ligand shared between two tetrameric partners</note>
    </ligand>
</feature>
<dbReference type="SUPFAM" id="SSF54631">
    <property type="entry name" value="CBS-domain pair"/>
    <property type="match status" value="1"/>
</dbReference>
<reference evidence="10 11" key="1">
    <citation type="journal article" date="2016" name="Nat. Commun.">
        <title>Thousands of microbial genomes shed light on interconnected biogeochemical processes in an aquifer system.</title>
        <authorList>
            <person name="Anantharaman K."/>
            <person name="Brown C.T."/>
            <person name="Hug L.A."/>
            <person name="Sharon I."/>
            <person name="Castelle C.J."/>
            <person name="Probst A.J."/>
            <person name="Thomas B.C."/>
            <person name="Singh A."/>
            <person name="Wilkins M.J."/>
            <person name="Karaoz U."/>
            <person name="Brodie E.L."/>
            <person name="Williams K.H."/>
            <person name="Hubbard S.S."/>
            <person name="Banfield J.F."/>
        </authorList>
    </citation>
    <scope>NUCLEOTIDE SEQUENCE [LARGE SCALE GENOMIC DNA]</scope>
</reference>
<evidence type="ECO:0000256" key="4">
    <source>
        <dbReference type="ARBA" id="ARBA00023122"/>
    </source>
</evidence>
<protein>
    <recommendedName>
        <fullName evidence="9">CBS domain-containing protein</fullName>
    </recommendedName>
</protein>
<dbReference type="CDD" id="cd04601">
    <property type="entry name" value="CBS_pair_IMPDH"/>
    <property type="match status" value="1"/>
</dbReference>
<evidence type="ECO:0000259" key="9">
    <source>
        <dbReference type="PROSITE" id="PS51371"/>
    </source>
</evidence>
<keyword evidence="6" id="KW-0630">Potassium</keyword>
<dbReference type="Proteomes" id="UP000176253">
    <property type="component" value="Unassembled WGS sequence"/>
</dbReference>
<gene>
    <name evidence="10" type="ORF">A3D78_00025</name>
</gene>
<evidence type="ECO:0000256" key="3">
    <source>
        <dbReference type="ARBA" id="ARBA00023002"/>
    </source>
</evidence>
<dbReference type="FunFam" id="3.20.20.70:FF:000424">
    <property type="entry name" value="Inosine-5'-monophosphate dehydrogenase 2"/>
    <property type="match status" value="1"/>
</dbReference>
<keyword evidence="2" id="KW-0479">Metal-binding</keyword>
<dbReference type="SMART" id="SM01240">
    <property type="entry name" value="IMPDH"/>
    <property type="match status" value="1"/>
</dbReference>
<dbReference type="InterPro" id="IPR000644">
    <property type="entry name" value="CBS_dom"/>
</dbReference>
<evidence type="ECO:0000313" key="11">
    <source>
        <dbReference type="Proteomes" id="UP000176253"/>
    </source>
</evidence>
<evidence type="ECO:0000256" key="1">
    <source>
        <dbReference type="ARBA" id="ARBA00005502"/>
    </source>
</evidence>
<feature type="binding site" description="in other chain" evidence="6">
    <location>
        <position position="304"/>
    </location>
    <ligand>
        <name>K(+)</name>
        <dbReference type="ChEBI" id="CHEBI:29103"/>
        <note>ligand shared between two tetrameric partners</note>
    </ligand>
</feature>
<dbReference type="PANTHER" id="PTHR11911">
    <property type="entry name" value="INOSINE-5-MONOPHOSPHATE DEHYDROGENASE RELATED"/>
    <property type="match status" value="1"/>
</dbReference>
<dbReference type="STRING" id="1798383.A3D78_00025"/>
<dbReference type="GO" id="GO:0006183">
    <property type="term" value="P:GTP biosynthetic process"/>
    <property type="evidence" value="ECO:0007669"/>
    <property type="project" value="TreeGrafter"/>
</dbReference>
<dbReference type="InterPro" id="IPR001093">
    <property type="entry name" value="IMP_DH_GMPRt"/>
</dbReference>
<organism evidence="10 11">
    <name type="scientific">Candidatus Gottesmanbacteria bacterium RIFCSPHIGHO2_02_FULL_39_14</name>
    <dbReference type="NCBI Taxonomy" id="1798383"/>
    <lineage>
        <taxon>Bacteria</taxon>
        <taxon>Candidatus Gottesmaniibacteriota</taxon>
    </lineage>
</organism>